<gene>
    <name evidence="2" type="ORF">FJK96_05100</name>
</gene>
<feature type="transmembrane region" description="Helical" evidence="1">
    <location>
        <begin position="32"/>
        <end position="53"/>
    </location>
</feature>
<dbReference type="EMBL" id="CP041150">
    <property type="protein sequence ID" value="QDF69594.1"/>
    <property type="molecule type" value="Genomic_DNA"/>
</dbReference>
<evidence type="ECO:0000256" key="1">
    <source>
        <dbReference type="SAM" id="Phobius"/>
    </source>
</evidence>
<dbReference type="AlphaFoldDB" id="A0AB73TYP1"/>
<reference evidence="2 3" key="1">
    <citation type="submission" date="2019-06" db="EMBL/GenBank/DDBJ databases">
        <title>Whole geneome sequnce of Mycobacteroides chelonae M77 isolated from bovine milk from Meghalaya, India.</title>
        <authorList>
            <person name="Vise E."/>
            <person name="Das S."/>
            <person name="Garg A."/>
            <person name="Ghatak S."/>
            <person name="Shakuntala I."/>
            <person name="Milton A.A.P."/>
            <person name="Karam A."/>
            <person name="Sanjukta R."/>
            <person name="Puro K."/>
            <person name="Sen A."/>
        </authorList>
    </citation>
    <scope>NUCLEOTIDE SEQUENCE [LARGE SCALE GENOMIC DNA]</scope>
    <source>
        <strain evidence="2 3">M77</strain>
    </source>
</reference>
<protein>
    <submittedName>
        <fullName evidence="2">Uncharacterized protein</fullName>
    </submittedName>
</protein>
<feature type="transmembrane region" description="Helical" evidence="1">
    <location>
        <begin position="59"/>
        <end position="78"/>
    </location>
</feature>
<evidence type="ECO:0000313" key="2">
    <source>
        <dbReference type="EMBL" id="QDF69594.1"/>
    </source>
</evidence>
<keyword evidence="1" id="KW-0472">Membrane</keyword>
<sequence length="91" mass="9554">MLTIAATAVGFLGLVITLTLIQLPVHISFIQLSALAAGAILFLGLTTFGLYTLMDSQTLKIGAVCGAVVILINIANLAKRRHNTPTKFGES</sequence>
<accession>A0AB73TYP1</accession>
<evidence type="ECO:0000313" key="3">
    <source>
        <dbReference type="Proteomes" id="UP000317728"/>
    </source>
</evidence>
<dbReference type="Proteomes" id="UP000317728">
    <property type="component" value="Chromosome"/>
</dbReference>
<keyword evidence="1" id="KW-1133">Transmembrane helix</keyword>
<keyword evidence="1" id="KW-0812">Transmembrane</keyword>
<feature type="transmembrane region" description="Helical" evidence="1">
    <location>
        <begin position="6"/>
        <end position="25"/>
    </location>
</feature>
<name>A0AB73TYP1_MYCCH</name>
<proteinExistence type="predicted"/>
<organism evidence="2 3">
    <name type="scientific">Mycobacteroides chelonae</name>
    <name type="common">Mycobacterium chelonae</name>
    <dbReference type="NCBI Taxonomy" id="1774"/>
    <lineage>
        <taxon>Bacteria</taxon>
        <taxon>Bacillati</taxon>
        <taxon>Actinomycetota</taxon>
        <taxon>Actinomycetes</taxon>
        <taxon>Mycobacteriales</taxon>
        <taxon>Mycobacteriaceae</taxon>
        <taxon>Mycobacteroides</taxon>
    </lineage>
</organism>